<dbReference type="Pfam" id="PF13621">
    <property type="entry name" value="Cupin_8"/>
    <property type="match status" value="1"/>
</dbReference>
<protein>
    <recommendedName>
        <fullName evidence="1">JmjC domain-containing protein</fullName>
    </recommendedName>
</protein>
<name>A0A318UQK1_9SPHI</name>
<evidence type="ECO:0000313" key="3">
    <source>
        <dbReference type="Proteomes" id="UP000248198"/>
    </source>
</evidence>
<dbReference type="PANTHER" id="PTHR12480:SF6">
    <property type="entry name" value="2-OXOGLUTARATE AND IRON-DEPENDENT OXYGENASE JMJD4"/>
    <property type="match status" value="1"/>
</dbReference>
<sequence>MGTFQNIEKKESISYQDFIEQHLKKRIPLVFKNATGAWKSNTMFTPEFFKENFGSYQTSHGDRTYTMSEIIDLTAKSTAENPAPYPILFEIPEQIPELLKLLEPLHMNYAQPNWFRSGVIPYGKFGNNIHLFIGGKGNQYSLHKDFYHTNAWITQLYGQKKFILFPDGQDEYLYAGKEGMSRYLSPVNVVSPDLQKYPLYKNASPLEVVLQPGETIFVPNGIWHTTVASEQNISLIFDQLNGQNYPAWKKDLFEIKLQESKIKAALHYAFALSAGALCKAKALTGAKF</sequence>
<dbReference type="InterPro" id="IPR003347">
    <property type="entry name" value="JmjC_dom"/>
</dbReference>
<evidence type="ECO:0000313" key="2">
    <source>
        <dbReference type="EMBL" id="PYF77358.1"/>
    </source>
</evidence>
<dbReference type="Proteomes" id="UP000248198">
    <property type="component" value="Unassembled WGS sequence"/>
</dbReference>
<dbReference type="GO" id="GO:0005737">
    <property type="term" value="C:cytoplasm"/>
    <property type="evidence" value="ECO:0007669"/>
    <property type="project" value="TreeGrafter"/>
</dbReference>
<dbReference type="SUPFAM" id="SSF51197">
    <property type="entry name" value="Clavaminate synthase-like"/>
    <property type="match status" value="1"/>
</dbReference>
<accession>A0A318UQK1</accession>
<dbReference type="GO" id="GO:0043565">
    <property type="term" value="F:sequence-specific DNA binding"/>
    <property type="evidence" value="ECO:0007669"/>
    <property type="project" value="TreeGrafter"/>
</dbReference>
<dbReference type="AlphaFoldDB" id="A0A318UQK1"/>
<gene>
    <name evidence="2" type="ORF">B0O44_101840</name>
</gene>
<dbReference type="InterPro" id="IPR050910">
    <property type="entry name" value="JMJD6_ArgDemeth/LysHydrox"/>
</dbReference>
<dbReference type="GO" id="GO:0016706">
    <property type="term" value="F:2-oxoglutarate-dependent dioxygenase activity"/>
    <property type="evidence" value="ECO:0007669"/>
    <property type="project" value="TreeGrafter"/>
</dbReference>
<dbReference type="PANTHER" id="PTHR12480">
    <property type="entry name" value="ARGININE DEMETHYLASE AND LYSYL-HYDROXYLASE JMJD"/>
    <property type="match status" value="1"/>
</dbReference>
<dbReference type="SMART" id="SM00558">
    <property type="entry name" value="JmjC"/>
    <property type="match status" value="1"/>
</dbReference>
<proteinExistence type="predicted"/>
<dbReference type="PROSITE" id="PS51184">
    <property type="entry name" value="JMJC"/>
    <property type="match status" value="1"/>
</dbReference>
<dbReference type="GO" id="GO:0045905">
    <property type="term" value="P:positive regulation of translational termination"/>
    <property type="evidence" value="ECO:0007669"/>
    <property type="project" value="TreeGrafter"/>
</dbReference>
<comment type="caution">
    <text evidence="2">The sequence shown here is derived from an EMBL/GenBank/DDBJ whole genome shotgun (WGS) entry which is preliminary data.</text>
</comment>
<organism evidence="2 3">
    <name type="scientific">Pedobacter nutrimenti</name>
    <dbReference type="NCBI Taxonomy" id="1241337"/>
    <lineage>
        <taxon>Bacteria</taxon>
        <taxon>Pseudomonadati</taxon>
        <taxon>Bacteroidota</taxon>
        <taxon>Sphingobacteriia</taxon>
        <taxon>Sphingobacteriales</taxon>
        <taxon>Sphingobacteriaceae</taxon>
        <taxon>Pedobacter</taxon>
    </lineage>
</organism>
<dbReference type="EMBL" id="QKLU01000001">
    <property type="protein sequence ID" value="PYF77358.1"/>
    <property type="molecule type" value="Genomic_DNA"/>
</dbReference>
<dbReference type="Gene3D" id="2.60.120.650">
    <property type="entry name" value="Cupin"/>
    <property type="match status" value="1"/>
</dbReference>
<feature type="domain" description="JmjC" evidence="1">
    <location>
        <begin position="84"/>
        <end position="256"/>
    </location>
</feature>
<keyword evidence="3" id="KW-1185">Reference proteome</keyword>
<dbReference type="RefSeq" id="WP_110827407.1">
    <property type="nucleotide sequence ID" value="NZ_QKLU01000001.1"/>
</dbReference>
<evidence type="ECO:0000259" key="1">
    <source>
        <dbReference type="PROSITE" id="PS51184"/>
    </source>
</evidence>
<dbReference type="OrthoDB" id="2942327at2"/>
<dbReference type="InterPro" id="IPR041667">
    <property type="entry name" value="Cupin_8"/>
</dbReference>
<reference evidence="2 3" key="1">
    <citation type="submission" date="2018-06" db="EMBL/GenBank/DDBJ databases">
        <title>Genomic Encyclopedia of Archaeal and Bacterial Type Strains, Phase II (KMG-II): from individual species to whole genera.</title>
        <authorList>
            <person name="Goeker M."/>
        </authorList>
    </citation>
    <scope>NUCLEOTIDE SEQUENCE [LARGE SCALE GENOMIC DNA]</scope>
    <source>
        <strain evidence="2 3">DSM 27372</strain>
    </source>
</reference>